<dbReference type="GO" id="GO:0009055">
    <property type="term" value="F:electron transfer activity"/>
    <property type="evidence" value="ECO:0007669"/>
    <property type="project" value="InterPro"/>
</dbReference>
<dbReference type="Gene3D" id="1.10.760.10">
    <property type="entry name" value="Cytochrome c-like domain"/>
    <property type="match status" value="1"/>
</dbReference>
<dbReference type="Gene3D" id="2.140.10.10">
    <property type="entry name" value="Quinoprotein alcohol dehydrogenase-like superfamily"/>
    <property type="match status" value="1"/>
</dbReference>
<dbReference type="GO" id="GO:0016020">
    <property type="term" value="C:membrane"/>
    <property type="evidence" value="ECO:0007669"/>
    <property type="project" value="InterPro"/>
</dbReference>
<dbReference type="CDD" id="cd10279">
    <property type="entry name" value="PQQ_ADH_II"/>
    <property type="match status" value="1"/>
</dbReference>
<dbReference type="Pfam" id="PF01011">
    <property type="entry name" value="PQQ"/>
    <property type="match status" value="1"/>
</dbReference>
<dbReference type="NCBIfam" id="TIGR03075">
    <property type="entry name" value="PQQ_enz_alc_DH"/>
    <property type="match status" value="1"/>
</dbReference>
<keyword evidence="8" id="KW-0560">Oxidoreductase</keyword>
<evidence type="ECO:0000256" key="3">
    <source>
        <dbReference type="ARBA" id="ARBA00008156"/>
    </source>
</evidence>
<sequence length="739" mass="80556">MRALITVVAIVVAIVALILFVQNEPTSDPVDPSATSEDLAAPTATIGLIDDARINNAESEPGNWLAYGRTYEEQRFSPLKQINRETVSELGLAWARDMGTNRVQEATPIIVDGVMFVSSSWSRVFAIDAVTGDQLWAYDPKVPGEWGRRACCDVVNRGVAVYQGRVYVASLDGRLIALDAATGIKVWEVDTIIDRDRFYTITGAPRAAKGKIFIGNGGAEFGVRGYVTAYDAETGEQVWRFYTVPGDPSLPFEHPEMETAADTWKGGEWWKIGGGGTVWNSIVYDPDFDQVYLGVGNGSPWTRVIRSPGGGDNLFLASIVALDADTGRMKWYYQTTPGDNWDYTAVQDIALADMTVDGVDRKVLLQAPKNGFFYVIDRADGKLLRAHPFATVTWATHVDLETGRPVENPDLDYLEKEQWILPGPLGAHNWQAMSVDTAAGLVYLPAQDNPLIYGMSEEWKASGVYKRNEGGWNLGIEIAGIAQLLINNLEDQPTPKGYLKAFDPLTGTDKWVVEIPHYWNGGVLGTAGGLVFQGDALGYLTAYNKDNGEALWQFNTYTSILAPPVSFMIDEVQYVSILTGNGGGDLFSGEPLPPVAQPASLTYGNYGKLLTFKIGGSATLEAPTAVDRSIPEQPALTASVEDIARGERLYGNYCGFCHGLVVRSGGSITDLRRISEASHDAFDKIVLEGIMASAGMASFADVLTTEDTARIHDYVRARAIEDREVALGNQEAARLTWLQ</sequence>
<dbReference type="AlphaFoldDB" id="A0A381R0R9"/>
<proteinExistence type="inferred from homology"/>
<keyword evidence="6" id="KW-0732">Signal</keyword>
<dbReference type="InterPro" id="IPR009056">
    <property type="entry name" value="Cyt_c-like_dom"/>
</dbReference>
<dbReference type="Pfam" id="PF13442">
    <property type="entry name" value="Cytochrome_CBB3"/>
    <property type="match status" value="1"/>
</dbReference>
<dbReference type="SUPFAM" id="SSF50998">
    <property type="entry name" value="Quinoprotein alcohol dehydrogenase-like"/>
    <property type="match status" value="1"/>
</dbReference>
<keyword evidence="9" id="KW-0408">Iron</keyword>
<evidence type="ECO:0000256" key="6">
    <source>
        <dbReference type="ARBA" id="ARBA00022729"/>
    </source>
</evidence>
<evidence type="ECO:0000259" key="11">
    <source>
        <dbReference type="PROSITE" id="PS51007"/>
    </source>
</evidence>
<dbReference type="InterPro" id="IPR036909">
    <property type="entry name" value="Cyt_c-like_dom_sf"/>
</dbReference>
<evidence type="ECO:0000256" key="1">
    <source>
        <dbReference type="ARBA" id="ARBA00001913"/>
    </source>
</evidence>
<dbReference type="EMBL" id="UINC01001594">
    <property type="protein sequence ID" value="SUZ84428.1"/>
    <property type="molecule type" value="Genomic_DNA"/>
</dbReference>
<feature type="domain" description="Cytochrome c" evidence="11">
    <location>
        <begin position="641"/>
        <end position="719"/>
    </location>
</feature>
<dbReference type="InterPro" id="IPR011047">
    <property type="entry name" value="Quinoprotein_ADH-like_sf"/>
</dbReference>
<dbReference type="InterPro" id="IPR017512">
    <property type="entry name" value="PQQ_MeOH/EtOH_DH"/>
</dbReference>
<gene>
    <name evidence="12" type="ORF">METZ01_LOCUS37282</name>
</gene>
<dbReference type="GO" id="GO:0016614">
    <property type="term" value="F:oxidoreductase activity, acting on CH-OH group of donors"/>
    <property type="evidence" value="ECO:0007669"/>
    <property type="project" value="InterPro"/>
</dbReference>
<comment type="cofactor">
    <cofactor evidence="2">
        <name>pyrroloquinoline quinone</name>
        <dbReference type="ChEBI" id="CHEBI:58442"/>
    </cofactor>
</comment>
<reference evidence="12" key="1">
    <citation type="submission" date="2018-05" db="EMBL/GenBank/DDBJ databases">
        <authorList>
            <person name="Lanie J.A."/>
            <person name="Ng W.-L."/>
            <person name="Kazmierczak K.M."/>
            <person name="Andrzejewski T.M."/>
            <person name="Davidsen T.M."/>
            <person name="Wayne K.J."/>
            <person name="Tettelin H."/>
            <person name="Glass J.I."/>
            <person name="Rusch D."/>
            <person name="Podicherti R."/>
            <person name="Tsui H.-C.T."/>
            <person name="Winkler M.E."/>
        </authorList>
    </citation>
    <scope>NUCLEOTIDE SEQUENCE</scope>
</reference>
<dbReference type="SMART" id="SM00564">
    <property type="entry name" value="PQQ"/>
    <property type="match status" value="6"/>
</dbReference>
<keyword evidence="10" id="KW-1015">Disulfide bond</keyword>
<dbReference type="GO" id="GO:0020037">
    <property type="term" value="F:heme binding"/>
    <property type="evidence" value="ECO:0007669"/>
    <property type="project" value="InterPro"/>
</dbReference>
<comment type="cofactor">
    <cofactor evidence="1">
        <name>Ca(2+)</name>
        <dbReference type="ChEBI" id="CHEBI:29108"/>
    </cofactor>
</comment>
<evidence type="ECO:0000256" key="7">
    <source>
        <dbReference type="ARBA" id="ARBA00022837"/>
    </source>
</evidence>
<keyword evidence="5" id="KW-0479">Metal-binding</keyword>
<organism evidence="12">
    <name type="scientific">marine metagenome</name>
    <dbReference type="NCBI Taxonomy" id="408172"/>
    <lineage>
        <taxon>unclassified sequences</taxon>
        <taxon>metagenomes</taxon>
        <taxon>ecological metagenomes</taxon>
    </lineage>
</organism>
<name>A0A381R0R9_9ZZZZ</name>
<dbReference type="GO" id="GO:0005509">
    <property type="term" value="F:calcium ion binding"/>
    <property type="evidence" value="ECO:0007669"/>
    <property type="project" value="InterPro"/>
</dbReference>
<dbReference type="PROSITE" id="PS51007">
    <property type="entry name" value="CYTC"/>
    <property type="match status" value="1"/>
</dbReference>
<evidence type="ECO:0000256" key="8">
    <source>
        <dbReference type="ARBA" id="ARBA00023002"/>
    </source>
</evidence>
<evidence type="ECO:0000256" key="9">
    <source>
        <dbReference type="ARBA" id="ARBA00023004"/>
    </source>
</evidence>
<evidence type="ECO:0000256" key="10">
    <source>
        <dbReference type="ARBA" id="ARBA00023157"/>
    </source>
</evidence>
<dbReference type="Pfam" id="PF13360">
    <property type="entry name" value="PQQ_2"/>
    <property type="match status" value="1"/>
</dbReference>
<dbReference type="PANTHER" id="PTHR32303">
    <property type="entry name" value="QUINOPROTEIN ALCOHOL DEHYDROGENASE (CYTOCHROME C)"/>
    <property type="match status" value="1"/>
</dbReference>
<dbReference type="InterPro" id="IPR018391">
    <property type="entry name" value="PQQ_b-propeller_rpt"/>
</dbReference>
<evidence type="ECO:0000313" key="12">
    <source>
        <dbReference type="EMBL" id="SUZ84428.1"/>
    </source>
</evidence>
<keyword evidence="4" id="KW-0349">Heme</keyword>
<evidence type="ECO:0000256" key="5">
    <source>
        <dbReference type="ARBA" id="ARBA00022723"/>
    </source>
</evidence>
<evidence type="ECO:0000256" key="2">
    <source>
        <dbReference type="ARBA" id="ARBA00001931"/>
    </source>
</evidence>
<evidence type="ECO:0000256" key="4">
    <source>
        <dbReference type="ARBA" id="ARBA00022617"/>
    </source>
</evidence>
<dbReference type="SUPFAM" id="SSF46626">
    <property type="entry name" value="Cytochrome c"/>
    <property type="match status" value="1"/>
</dbReference>
<protein>
    <recommendedName>
        <fullName evidence="11">Cytochrome c domain-containing protein</fullName>
    </recommendedName>
</protein>
<comment type="similarity">
    <text evidence="3">Belongs to the bacterial PQQ dehydrogenase family.</text>
</comment>
<dbReference type="InterPro" id="IPR002372">
    <property type="entry name" value="PQQ_rpt_dom"/>
</dbReference>
<keyword evidence="7" id="KW-0106">Calcium</keyword>
<accession>A0A381R0R9</accession>